<dbReference type="SMART" id="SM00028">
    <property type="entry name" value="TPR"/>
    <property type="match status" value="3"/>
</dbReference>
<proteinExistence type="predicted"/>
<dbReference type="SMART" id="SM00267">
    <property type="entry name" value="GGDEF"/>
    <property type="match status" value="1"/>
</dbReference>
<evidence type="ECO:0000313" key="5">
    <source>
        <dbReference type="Proteomes" id="UP000033411"/>
    </source>
</evidence>
<dbReference type="Gene3D" id="3.30.70.270">
    <property type="match status" value="1"/>
</dbReference>
<dbReference type="InterPro" id="IPR019734">
    <property type="entry name" value="TPR_rpt"/>
</dbReference>
<comment type="catalytic activity">
    <reaction evidence="2">
        <text>2 GTP = 3',3'-c-di-GMP + 2 diphosphate</text>
        <dbReference type="Rhea" id="RHEA:24898"/>
        <dbReference type="ChEBI" id="CHEBI:33019"/>
        <dbReference type="ChEBI" id="CHEBI:37565"/>
        <dbReference type="ChEBI" id="CHEBI:58805"/>
        <dbReference type="EC" id="2.7.7.65"/>
    </reaction>
</comment>
<keyword evidence="5" id="KW-1185">Reference proteome</keyword>
<dbReference type="Pfam" id="PF13424">
    <property type="entry name" value="TPR_12"/>
    <property type="match status" value="1"/>
</dbReference>
<dbReference type="InterPro" id="IPR043128">
    <property type="entry name" value="Rev_trsase/Diguanyl_cyclase"/>
</dbReference>
<dbReference type="EMBL" id="LANJ01000045">
    <property type="protein sequence ID" value="KKC35621.1"/>
    <property type="molecule type" value="Genomic_DNA"/>
</dbReference>
<evidence type="ECO:0000256" key="1">
    <source>
        <dbReference type="ARBA" id="ARBA00012528"/>
    </source>
</evidence>
<dbReference type="InterPro" id="IPR011990">
    <property type="entry name" value="TPR-like_helical_dom_sf"/>
</dbReference>
<organism evidence="4 5">
    <name type="scientific">Devosia epidermidihirudinis</name>
    <dbReference type="NCBI Taxonomy" id="1293439"/>
    <lineage>
        <taxon>Bacteria</taxon>
        <taxon>Pseudomonadati</taxon>
        <taxon>Pseudomonadota</taxon>
        <taxon>Alphaproteobacteria</taxon>
        <taxon>Hyphomicrobiales</taxon>
        <taxon>Devosiaceae</taxon>
        <taxon>Devosia</taxon>
    </lineage>
</organism>
<dbReference type="PANTHER" id="PTHR45138:SF9">
    <property type="entry name" value="DIGUANYLATE CYCLASE DGCM-RELATED"/>
    <property type="match status" value="1"/>
</dbReference>
<name>A0A0F5Q4T5_9HYPH</name>
<dbReference type="OrthoDB" id="6191081at2"/>
<dbReference type="GO" id="GO:0052621">
    <property type="term" value="F:diguanylate cyclase activity"/>
    <property type="evidence" value="ECO:0007669"/>
    <property type="project" value="UniProtKB-EC"/>
</dbReference>
<evidence type="ECO:0000313" key="4">
    <source>
        <dbReference type="EMBL" id="KKC35621.1"/>
    </source>
</evidence>
<dbReference type="CDD" id="cd01949">
    <property type="entry name" value="GGDEF"/>
    <property type="match status" value="1"/>
</dbReference>
<dbReference type="EC" id="2.7.7.65" evidence="1"/>
<reference evidence="4 5" key="1">
    <citation type="submission" date="2015-03" db="EMBL/GenBank/DDBJ databases">
        <authorList>
            <person name="Lepp D."/>
            <person name="Hassan Y.I."/>
            <person name="Li X.-Z."/>
            <person name="Zhou T."/>
        </authorList>
    </citation>
    <scope>NUCLEOTIDE SEQUENCE [LARGE SCALE GENOMIC DNA]</scope>
    <source>
        <strain evidence="4 5">E84</strain>
    </source>
</reference>
<evidence type="ECO:0000259" key="3">
    <source>
        <dbReference type="PROSITE" id="PS50887"/>
    </source>
</evidence>
<dbReference type="InterPro" id="IPR000160">
    <property type="entry name" value="GGDEF_dom"/>
</dbReference>
<dbReference type="PANTHER" id="PTHR45138">
    <property type="entry name" value="REGULATORY COMPONENTS OF SENSORY TRANSDUCTION SYSTEM"/>
    <property type="match status" value="1"/>
</dbReference>
<dbReference type="AlphaFoldDB" id="A0A0F5Q4T5"/>
<feature type="domain" description="GGDEF" evidence="3">
    <location>
        <begin position="395"/>
        <end position="523"/>
    </location>
</feature>
<protein>
    <recommendedName>
        <fullName evidence="1">diguanylate cyclase</fullName>
        <ecNumber evidence="1">2.7.7.65</ecNumber>
    </recommendedName>
</protein>
<accession>A0A0F5Q4T5</accession>
<dbReference type="InterPro" id="IPR029787">
    <property type="entry name" value="Nucleotide_cyclase"/>
</dbReference>
<dbReference type="Proteomes" id="UP000033411">
    <property type="component" value="Unassembled WGS sequence"/>
</dbReference>
<dbReference type="Gene3D" id="1.25.40.10">
    <property type="entry name" value="Tetratricopeptide repeat domain"/>
    <property type="match status" value="2"/>
</dbReference>
<dbReference type="GO" id="GO:0005886">
    <property type="term" value="C:plasma membrane"/>
    <property type="evidence" value="ECO:0007669"/>
    <property type="project" value="TreeGrafter"/>
</dbReference>
<dbReference type="GO" id="GO:0043709">
    <property type="term" value="P:cell adhesion involved in single-species biofilm formation"/>
    <property type="evidence" value="ECO:0007669"/>
    <property type="project" value="TreeGrafter"/>
</dbReference>
<gene>
    <name evidence="4" type="ORF">WH87_16400</name>
</gene>
<dbReference type="Pfam" id="PF00990">
    <property type="entry name" value="GGDEF"/>
    <property type="match status" value="1"/>
</dbReference>
<dbReference type="PROSITE" id="PS50887">
    <property type="entry name" value="GGDEF"/>
    <property type="match status" value="1"/>
</dbReference>
<evidence type="ECO:0000256" key="2">
    <source>
        <dbReference type="ARBA" id="ARBA00034247"/>
    </source>
</evidence>
<dbReference type="GO" id="GO:1902201">
    <property type="term" value="P:negative regulation of bacterial-type flagellum-dependent cell motility"/>
    <property type="evidence" value="ECO:0007669"/>
    <property type="project" value="TreeGrafter"/>
</dbReference>
<dbReference type="SUPFAM" id="SSF48452">
    <property type="entry name" value="TPR-like"/>
    <property type="match status" value="2"/>
</dbReference>
<comment type="caution">
    <text evidence="4">The sequence shown here is derived from an EMBL/GenBank/DDBJ whole genome shotgun (WGS) entry which is preliminary data.</text>
</comment>
<dbReference type="SUPFAM" id="SSF55073">
    <property type="entry name" value="Nucleotide cyclase"/>
    <property type="match status" value="1"/>
</dbReference>
<dbReference type="STRING" id="1293439.WH87_16400"/>
<dbReference type="NCBIfam" id="TIGR00254">
    <property type="entry name" value="GGDEF"/>
    <property type="match status" value="1"/>
</dbReference>
<sequence length="543" mass="59503">MGPAVSDGDQQDLNTSLAEGWVKARTGQWQNGLADAQRLFVIAQEQLDDWALAESMLLIAWFSLQMGHASDGIESADGAKRLYLRCGDRAKHAFSASVQAWLLMEIGLIDEGFAESQTALTLAEAAGDAKTLAFALHTKAIALTLTRQHELALPVLKRALEAAERAEDLATMSLINNSFGYSYGAKGDVMLDSGLAEESRPLIDTSIAYFITAAEQAQACGDIGYFVTSVINRAESETLLDQVPRALELLDTVSHLPPSLGPRSEAHYIYTRAQAQLRLGQTEEALGLCERALELAQRANHLDNQVNAFRRLSEVYEMMGNYELALHNHRKLYAAYHQQMGVLTQRRAQMSEMRLENARLRTVAEQFEQLATHDALTDLPNRRSFDAILAGMVGSTFAIGILDLDHFKLVNDRHSHGVGDDVLRRTGALLAAQGEHLTAFRLGGEEFALVFAHGDVEQAWQSCEQVRTVLQSFDWNQVAKGLHVTCSIGLAVGEAPDEIMPAADRRLYRAKAAGRNQVVAHDLEMVSSPMASLAPLERGSPPS</sequence>
<dbReference type="InterPro" id="IPR050469">
    <property type="entry name" value="Diguanylate_Cyclase"/>
</dbReference>